<comment type="caution">
    <text evidence="1">The sequence shown here is derived from an EMBL/GenBank/DDBJ whole genome shotgun (WGS) entry which is preliminary data.</text>
</comment>
<dbReference type="InterPro" id="IPR052572">
    <property type="entry name" value="UPF0153_domain"/>
</dbReference>
<dbReference type="PANTHER" id="PTHR36931">
    <property type="entry name" value="UPF0153 PROTEIN YEIW"/>
    <property type="match status" value="1"/>
</dbReference>
<keyword evidence="2" id="KW-1185">Reference proteome</keyword>
<dbReference type="Proteomes" id="UP000640333">
    <property type="component" value="Unassembled WGS sequence"/>
</dbReference>
<protein>
    <submittedName>
        <fullName evidence="1">YkgJ family cysteine cluster protein</fullName>
    </submittedName>
</protein>
<proteinExistence type="predicted"/>
<gene>
    <name evidence="1" type="ORF">IOQ59_19620</name>
</gene>
<name>A0A8J7K8X0_9GAMM</name>
<organism evidence="1 2">
    <name type="scientific">Pontibacterium sinense</name>
    <dbReference type="NCBI Taxonomy" id="2781979"/>
    <lineage>
        <taxon>Bacteria</taxon>
        <taxon>Pseudomonadati</taxon>
        <taxon>Pseudomonadota</taxon>
        <taxon>Gammaproteobacteria</taxon>
        <taxon>Oceanospirillales</taxon>
        <taxon>Oceanospirillaceae</taxon>
        <taxon>Pontibacterium</taxon>
    </lineage>
</organism>
<accession>A0A8J7K8X0</accession>
<evidence type="ECO:0000313" key="2">
    <source>
        <dbReference type="Proteomes" id="UP000640333"/>
    </source>
</evidence>
<dbReference type="RefSeq" id="WP_193955171.1">
    <property type="nucleotide sequence ID" value="NZ_JADEYS010000028.1"/>
</dbReference>
<dbReference type="EMBL" id="JADEYS010000028">
    <property type="protein sequence ID" value="MBE9399476.1"/>
    <property type="molecule type" value="Genomic_DNA"/>
</dbReference>
<dbReference type="PANTHER" id="PTHR36931:SF1">
    <property type="entry name" value="UPF0153 PROTEIN YEIW"/>
    <property type="match status" value="1"/>
</dbReference>
<evidence type="ECO:0000313" key="1">
    <source>
        <dbReference type="EMBL" id="MBE9399476.1"/>
    </source>
</evidence>
<reference evidence="1" key="1">
    <citation type="submission" date="2020-10" db="EMBL/GenBank/DDBJ databases">
        <title>Bacterium isolated from coastal waters sediment.</title>
        <authorList>
            <person name="Chen R.-J."/>
            <person name="Lu D.-C."/>
            <person name="Zhu K.-L."/>
            <person name="Du Z.-J."/>
        </authorList>
    </citation>
    <scope>NUCLEOTIDE SEQUENCE</scope>
    <source>
        <strain evidence="1">N1Y112</strain>
    </source>
</reference>
<dbReference type="AlphaFoldDB" id="A0A8J7K8X0"/>
<sequence length="78" mass="8362">MDCRMGCGACCIAPSISALMKPAGDRCQHLDDAMLCTIFNEPHRPSACAEFKAEMGVCGTSRTEALHLITELESLTCP</sequence>